<name>A0A9P4IM80_9PEZI</name>
<dbReference type="OrthoDB" id="5396at2759"/>
<evidence type="ECO:0008006" key="4">
    <source>
        <dbReference type="Google" id="ProtNLM"/>
    </source>
</evidence>
<dbReference type="SUPFAM" id="SSF102198">
    <property type="entry name" value="Putative cyclase"/>
    <property type="match status" value="1"/>
</dbReference>
<comment type="caution">
    <text evidence="2">The sequence shown here is derived from an EMBL/GenBank/DDBJ whole genome shotgun (WGS) entry which is preliminary data.</text>
</comment>
<dbReference type="Pfam" id="PF04199">
    <property type="entry name" value="Cyclase"/>
    <property type="match status" value="1"/>
</dbReference>
<dbReference type="PANTHER" id="PTHR34861:SF10">
    <property type="entry name" value="CYCLASE"/>
    <property type="match status" value="1"/>
</dbReference>
<dbReference type="GO" id="GO:0019441">
    <property type="term" value="P:L-tryptophan catabolic process to kynurenine"/>
    <property type="evidence" value="ECO:0007669"/>
    <property type="project" value="InterPro"/>
</dbReference>
<proteinExistence type="inferred from homology"/>
<keyword evidence="3" id="KW-1185">Reference proteome</keyword>
<dbReference type="Proteomes" id="UP000799772">
    <property type="component" value="Unassembled WGS sequence"/>
</dbReference>
<dbReference type="InterPro" id="IPR037175">
    <property type="entry name" value="KFase_sf"/>
</dbReference>
<dbReference type="Gene3D" id="3.50.30.50">
    <property type="entry name" value="Putative cyclase"/>
    <property type="match status" value="1"/>
</dbReference>
<reference evidence="2" key="1">
    <citation type="journal article" date="2020" name="Stud. Mycol.">
        <title>101 Dothideomycetes genomes: a test case for predicting lifestyles and emergence of pathogens.</title>
        <authorList>
            <person name="Haridas S."/>
            <person name="Albert R."/>
            <person name="Binder M."/>
            <person name="Bloem J."/>
            <person name="Labutti K."/>
            <person name="Salamov A."/>
            <person name="Andreopoulos B."/>
            <person name="Baker S."/>
            <person name="Barry K."/>
            <person name="Bills G."/>
            <person name="Bluhm B."/>
            <person name="Cannon C."/>
            <person name="Castanera R."/>
            <person name="Culley D."/>
            <person name="Daum C."/>
            <person name="Ezra D."/>
            <person name="Gonzalez J."/>
            <person name="Henrissat B."/>
            <person name="Kuo A."/>
            <person name="Liang C."/>
            <person name="Lipzen A."/>
            <person name="Lutzoni F."/>
            <person name="Magnuson J."/>
            <person name="Mondo S."/>
            <person name="Nolan M."/>
            <person name="Ohm R."/>
            <person name="Pangilinan J."/>
            <person name="Park H.-J."/>
            <person name="Ramirez L."/>
            <person name="Alfaro M."/>
            <person name="Sun H."/>
            <person name="Tritt A."/>
            <person name="Yoshinaga Y."/>
            <person name="Zwiers L.-H."/>
            <person name="Turgeon B."/>
            <person name="Goodwin S."/>
            <person name="Spatafora J."/>
            <person name="Crous P."/>
            <person name="Grigoriev I."/>
        </authorList>
    </citation>
    <scope>NUCLEOTIDE SEQUENCE</scope>
    <source>
        <strain evidence="2">CBS 133067</strain>
    </source>
</reference>
<gene>
    <name evidence="2" type="ORF">NA57DRAFT_36901</name>
</gene>
<protein>
    <recommendedName>
        <fullName evidence="4">Cyclase</fullName>
    </recommendedName>
</protein>
<evidence type="ECO:0000313" key="2">
    <source>
        <dbReference type="EMBL" id="KAF2100696.1"/>
    </source>
</evidence>
<dbReference type="EMBL" id="ML978124">
    <property type="protein sequence ID" value="KAF2100696.1"/>
    <property type="molecule type" value="Genomic_DNA"/>
</dbReference>
<dbReference type="GO" id="GO:0004061">
    <property type="term" value="F:arylformamidase activity"/>
    <property type="evidence" value="ECO:0007669"/>
    <property type="project" value="InterPro"/>
</dbReference>
<dbReference type="InterPro" id="IPR007325">
    <property type="entry name" value="KFase/CYL"/>
</dbReference>
<organism evidence="2 3">
    <name type="scientific">Rhizodiscina lignyota</name>
    <dbReference type="NCBI Taxonomy" id="1504668"/>
    <lineage>
        <taxon>Eukaryota</taxon>
        <taxon>Fungi</taxon>
        <taxon>Dikarya</taxon>
        <taxon>Ascomycota</taxon>
        <taxon>Pezizomycotina</taxon>
        <taxon>Dothideomycetes</taxon>
        <taxon>Pleosporomycetidae</taxon>
        <taxon>Aulographales</taxon>
        <taxon>Rhizodiscinaceae</taxon>
        <taxon>Rhizodiscina</taxon>
    </lineage>
</organism>
<dbReference type="PANTHER" id="PTHR34861">
    <property type="match status" value="1"/>
</dbReference>
<dbReference type="AlphaFoldDB" id="A0A9P4IM80"/>
<evidence type="ECO:0000313" key="3">
    <source>
        <dbReference type="Proteomes" id="UP000799772"/>
    </source>
</evidence>
<comment type="similarity">
    <text evidence="1">Belongs to the Cyclase 1 superfamily.</text>
</comment>
<sequence length="322" mass="36768">MDASKLPLYKDMPPVKGMPHGCAWGLFDKNDVKDEIGTLNLLTPEVVAEAAKEIKTGKSVCLSWSLEYIKEPGYNRLATKHKIVNWREFSSNWSYDDELSINTQSGSQWDGLRHWAYQETGQYYQGIHHDELLKTDHIGTDHWCERGGIVGRGVLIDYVSWAQRKGVKYDPWTTHRIPISDVQAIAEEQGLKFRPGDILLVRTGFTKKYEESSREERLRINSVGEYVGVDSSPECVEWLWNNHFAAVAGDSIGFEAWPAKDVKYRLHDTLLAMWGMPLGEMWDLEELARECERQKRWSFFLTSCPLKIKGGVASPPNAIAVF</sequence>
<accession>A0A9P4IM80</accession>
<evidence type="ECO:0000256" key="1">
    <source>
        <dbReference type="ARBA" id="ARBA00007865"/>
    </source>
</evidence>